<dbReference type="Gramene" id="KOM38901">
    <property type="protein sequence ID" value="KOM38901"/>
    <property type="gene ID" value="LR48_Vigan03g228300"/>
</dbReference>
<feature type="compositionally biased region" description="Basic and acidic residues" evidence="1">
    <location>
        <begin position="106"/>
        <end position="115"/>
    </location>
</feature>
<evidence type="ECO:0000313" key="5">
    <source>
        <dbReference type="Proteomes" id="UP000743370"/>
    </source>
</evidence>
<reference evidence="3" key="2">
    <citation type="submission" date="2015-02" db="EMBL/GenBank/DDBJ databases">
        <authorList>
            <person name="Chooi Y.-H."/>
        </authorList>
    </citation>
    <scope>NUCLEOTIDE SEQUENCE</scope>
    <source>
        <tissue evidence="3">Seedling</tissue>
    </source>
</reference>
<protein>
    <submittedName>
        <fullName evidence="3">Uncharacterized protein</fullName>
    </submittedName>
</protein>
<evidence type="ECO:0000256" key="1">
    <source>
        <dbReference type="SAM" id="MobiDB-lite"/>
    </source>
</evidence>
<reference evidence="4" key="1">
    <citation type="journal article" date="2015" name="Proc. Natl. Acad. Sci. U.S.A.">
        <title>Genome sequencing of adzuki bean (Vigna angularis) provides insight into high starch and low fat accumulation and domestication.</title>
        <authorList>
            <person name="Yang K."/>
            <person name="Tian Z."/>
            <person name="Chen C."/>
            <person name="Luo L."/>
            <person name="Zhao B."/>
            <person name="Wang Z."/>
            <person name="Yu L."/>
            <person name="Li Y."/>
            <person name="Sun Y."/>
            <person name="Li W."/>
            <person name="Chen Y."/>
            <person name="Li Y."/>
            <person name="Zhang Y."/>
            <person name="Ai D."/>
            <person name="Zhao J."/>
            <person name="Shang C."/>
            <person name="Ma Y."/>
            <person name="Wu B."/>
            <person name="Wang M."/>
            <person name="Gao L."/>
            <person name="Sun D."/>
            <person name="Zhang P."/>
            <person name="Guo F."/>
            <person name="Wang W."/>
            <person name="Li Y."/>
            <person name="Wang J."/>
            <person name="Varshney R.K."/>
            <person name="Wang J."/>
            <person name="Ling H.Q."/>
            <person name="Wan P."/>
        </authorList>
    </citation>
    <scope>NUCLEOTIDE SEQUENCE</scope>
    <source>
        <strain evidence="4">cv. Jingnong 6</strain>
    </source>
</reference>
<dbReference type="Proteomes" id="UP000053144">
    <property type="component" value="Chromosome 3"/>
</dbReference>
<gene>
    <name evidence="2" type="ORF">HKW66_Vig0050220</name>
    <name evidence="3" type="ORF">LR48_Vigan03g228300</name>
</gene>
<dbReference type="OMA" id="YEPRMGR"/>
<feature type="region of interest" description="Disordered" evidence="1">
    <location>
        <begin position="1"/>
        <end position="32"/>
    </location>
</feature>
<feature type="compositionally biased region" description="Polar residues" evidence="1">
    <location>
        <begin position="1"/>
        <end position="23"/>
    </location>
</feature>
<evidence type="ECO:0000313" key="4">
    <source>
        <dbReference type="Proteomes" id="UP000053144"/>
    </source>
</evidence>
<organism evidence="3 4">
    <name type="scientific">Phaseolus angularis</name>
    <name type="common">Azuki bean</name>
    <name type="synonym">Vigna angularis</name>
    <dbReference type="NCBI Taxonomy" id="3914"/>
    <lineage>
        <taxon>Eukaryota</taxon>
        <taxon>Viridiplantae</taxon>
        <taxon>Streptophyta</taxon>
        <taxon>Embryophyta</taxon>
        <taxon>Tracheophyta</taxon>
        <taxon>Spermatophyta</taxon>
        <taxon>Magnoliopsida</taxon>
        <taxon>eudicotyledons</taxon>
        <taxon>Gunneridae</taxon>
        <taxon>Pentapetalae</taxon>
        <taxon>rosids</taxon>
        <taxon>fabids</taxon>
        <taxon>Fabales</taxon>
        <taxon>Fabaceae</taxon>
        <taxon>Papilionoideae</taxon>
        <taxon>50 kb inversion clade</taxon>
        <taxon>NPAAA clade</taxon>
        <taxon>indigoferoid/millettioid clade</taxon>
        <taxon>Phaseoleae</taxon>
        <taxon>Vigna</taxon>
    </lineage>
</organism>
<dbReference type="EMBL" id="CM003373">
    <property type="protein sequence ID" value="KOM38901.1"/>
    <property type="molecule type" value="Genomic_DNA"/>
</dbReference>
<dbReference type="EMBL" id="JABFOF010000002">
    <property type="protein sequence ID" value="KAG2405767.1"/>
    <property type="molecule type" value="Genomic_DNA"/>
</dbReference>
<dbReference type="PANTHER" id="PTHR36746:SF3">
    <property type="entry name" value="DUF4005 DOMAIN-CONTAINING PROTEIN"/>
    <property type="match status" value="1"/>
</dbReference>
<dbReference type="AlphaFoldDB" id="A0A0L9U821"/>
<proteinExistence type="predicted"/>
<dbReference type="Proteomes" id="UP000743370">
    <property type="component" value="Unassembled WGS sequence"/>
</dbReference>
<feature type="region of interest" description="Disordered" evidence="1">
    <location>
        <begin position="87"/>
        <end position="142"/>
    </location>
</feature>
<accession>A0A0L9U821</accession>
<evidence type="ECO:0000313" key="2">
    <source>
        <dbReference type="EMBL" id="KAG2405767.1"/>
    </source>
</evidence>
<reference evidence="2 5" key="3">
    <citation type="submission" date="2020-05" db="EMBL/GenBank/DDBJ databases">
        <title>Vigna angularis (adzuki bean) Var. LongXiaoDou No. 4 denovo assembly.</title>
        <authorList>
            <person name="Xiang H."/>
        </authorList>
    </citation>
    <scope>NUCLEOTIDE SEQUENCE [LARGE SCALE GENOMIC DNA]</scope>
    <source>
        <tissue evidence="2">Leaf</tissue>
    </source>
</reference>
<dbReference type="PANTHER" id="PTHR36746">
    <property type="entry name" value="BNAC04G51760D PROTEIN"/>
    <property type="match status" value="1"/>
</dbReference>
<sequence length="142" mass="15838">MGNKTSSNSKVHGQVTRVVSTESGYGMGRSTPKFRDEYIAKTKAETLGTWKGQYGSRVYSDDTSLDNDEAFNTFIRQAKYKLRSLSHIGREQSNVAPAPPSDDDEGNGRDNKNNEFSDFIQSAKMKLRNTSSKRRNGSFKIG</sequence>
<name>A0A0L9U821_PHAAN</name>
<feature type="compositionally biased region" description="Basic residues" evidence="1">
    <location>
        <begin position="125"/>
        <end position="142"/>
    </location>
</feature>
<evidence type="ECO:0000313" key="3">
    <source>
        <dbReference type="EMBL" id="KOM38901.1"/>
    </source>
</evidence>